<dbReference type="EMBL" id="FYEX01000001">
    <property type="protein sequence ID" value="SNC63016.1"/>
    <property type="molecule type" value="Genomic_DNA"/>
</dbReference>
<dbReference type="Proteomes" id="UP000197215">
    <property type="component" value="Unassembled WGS sequence"/>
</dbReference>
<proteinExistence type="predicted"/>
<evidence type="ECO:0000313" key="1">
    <source>
        <dbReference type="EMBL" id="SNC63016.1"/>
    </source>
</evidence>
<reference evidence="1 2" key="1">
    <citation type="submission" date="2017-06" db="EMBL/GenBank/DDBJ databases">
        <authorList>
            <person name="Kim H.J."/>
            <person name="Triplett B.A."/>
        </authorList>
    </citation>
    <scope>NUCLEOTIDE SEQUENCE [LARGE SCALE GENOMIC DNA]</scope>
    <source>
        <strain evidence="1 2">MWH-VicM1</strain>
    </source>
</reference>
<evidence type="ECO:0000313" key="2">
    <source>
        <dbReference type="Proteomes" id="UP000197215"/>
    </source>
</evidence>
<dbReference type="OrthoDB" id="8687690at2"/>
<accession>A0A212TB18</accession>
<sequence>MSEVNQENFHQYHRLMGCTVEELISWLPAATNYKVFKINQQFPNQIDFPEDGIKIVANPQKSRQIALLVIPVLAVVFSFDAKWDKLACDQFMKRFDMYTQRGGG</sequence>
<organism evidence="1 2">
    <name type="scientific">Polynucleobacter victoriensis</name>
    <dbReference type="NCBI Taxonomy" id="2049319"/>
    <lineage>
        <taxon>Bacteria</taxon>
        <taxon>Pseudomonadati</taxon>
        <taxon>Pseudomonadota</taxon>
        <taxon>Betaproteobacteria</taxon>
        <taxon>Burkholderiales</taxon>
        <taxon>Burkholderiaceae</taxon>
        <taxon>Polynucleobacter</taxon>
    </lineage>
</organism>
<dbReference type="RefSeq" id="WP_088812664.1">
    <property type="nucleotide sequence ID" value="NZ_FYEX01000001.1"/>
</dbReference>
<dbReference type="AlphaFoldDB" id="A0A212TB18"/>
<keyword evidence="2" id="KW-1185">Reference proteome</keyword>
<protein>
    <submittedName>
        <fullName evidence="1">Uncharacterized protein</fullName>
    </submittedName>
</protein>
<gene>
    <name evidence="1" type="ORF">SAMN06295916_0794</name>
</gene>
<name>A0A212TB18_9BURK</name>